<sequence length="332" mass="37541">MNVSSIADAMQPTFRGRLKRASNQISYLETPTRAAGLKNPYLICDYYEGPHEAKECKQHNPAEQGAKVPKDLLSHKEKLEKVASSVKLSEECSAIIQPKEGDLGSFTLPCLIRPLAVKNALADLGENSQLSVVISSTLFGVEKAKLLEVIKNHKGEIVWSITDIKGIDSSFCTHKILMENDFKPSVQPQRRVNPNIKEVVKKEVIKLHDARLIYPITDSPWVSPVQVISKKGGMIVVKNENNKLIPQRTVTGWRACIDYRKLNNATQKDHFPLPFIDQMLERLARHEYTIFLTGFRVFQNPHCSRRLRENHIHLPIECHSDYATSLQLSSDV</sequence>
<reference evidence="1" key="1">
    <citation type="journal article" date="2019" name="Sci. Rep.">
        <title>Draft genome of Tanacetum cinerariifolium, the natural source of mosquito coil.</title>
        <authorList>
            <person name="Yamashiro T."/>
            <person name="Shiraishi A."/>
            <person name="Satake H."/>
            <person name="Nakayama K."/>
        </authorList>
    </citation>
    <scope>NUCLEOTIDE SEQUENCE</scope>
</reference>
<protein>
    <submittedName>
        <fullName evidence="1">Putative reverse transcriptase domain-containing protein</fullName>
    </submittedName>
</protein>
<keyword evidence="1" id="KW-0548">Nucleotidyltransferase</keyword>
<dbReference type="AlphaFoldDB" id="A0A6L2JZG3"/>
<keyword evidence="1" id="KW-0695">RNA-directed DNA polymerase</keyword>
<name>A0A6L2JZG3_TANCI</name>
<dbReference type="InterPro" id="IPR053134">
    <property type="entry name" value="RNA-dir_DNA_polymerase"/>
</dbReference>
<dbReference type="SUPFAM" id="SSF56672">
    <property type="entry name" value="DNA/RNA polymerases"/>
    <property type="match status" value="1"/>
</dbReference>
<comment type="caution">
    <text evidence="1">The sequence shown here is derived from an EMBL/GenBank/DDBJ whole genome shotgun (WGS) entry which is preliminary data.</text>
</comment>
<dbReference type="InterPro" id="IPR043502">
    <property type="entry name" value="DNA/RNA_pol_sf"/>
</dbReference>
<keyword evidence="1" id="KW-0808">Transferase</keyword>
<dbReference type="GO" id="GO:0003964">
    <property type="term" value="F:RNA-directed DNA polymerase activity"/>
    <property type="evidence" value="ECO:0007669"/>
    <property type="project" value="UniProtKB-KW"/>
</dbReference>
<organism evidence="1">
    <name type="scientific">Tanacetum cinerariifolium</name>
    <name type="common">Dalmatian daisy</name>
    <name type="synonym">Chrysanthemum cinerariifolium</name>
    <dbReference type="NCBI Taxonomy" id="118510"/>
    <lineage>
        <taxon>Eukaryota</taxon>
        <taxon>Viridiplantae</taxon>
        <taxon>Streptophyta</taxon>
        <taxon>Embryophyta</taxon>
        <taxon>Tracheophyta</taxon>
        <taxon>Spermatophyta</taxon>
        <taxon>Magnoliopsida</taxon>
        <taxon>eudicotyledons</taxon>
        <taxon>Gunneridae</taxon>
        <taxon>Pentapetalae</taxon>
        <taxon>asterids</taxon>
        <taxon>campanulids</taxon>
        <taxon>Asterales</taxon>
        <taxon>Asteraceae</taxon>
        <taxon>Asteroideae</taxon>
        <taxon>Anthemideae</taxon>
        <taxon>Anthemidinae</taxon>
        <taxon>Tanacetum</taxon>
    </lineage>
</organism>
<dbReference type="PANTHER" id="PTHR24559">
    <property type="entry name" value="TRANSPOSON TY3-I GAG-POL POLYPROTEIN"/>
    <property type="match status" value="1"/>
</dbReference>
<dbReference type="PANTHER" id="PTHR24559:SF444">
    <property type="entry name" value="REVERSE TRANSCRIPTASE DOMAIN-CONTAINING PROTEIN"/>
    <property type="match status" value="1"/>
</dbReference>
<proteinExistence type="predicted"/>
<accession>A0A6L2JZG3</accession>
<dbReference type="Gene3D" id="3.10.10.10">
    <property type="entry name" value="HIV Type 1 Reverse Transcriptase, subunit A, domain 1"/>
    <property type="match status" value="1"/>
</dbReference>
<dbReference type="EMBL" id="BKCJ010001563">
    <property type="protein sequence ID" value="GEU42406.1"/>
    <property type="molecule type" value="Genomic_DNA"/>
</dbReference>
<gene>
    <name evidence="1" type="ORF">Tci_014384</name>
</gene>
<evidence type="ECO:0000313" key="1">
    <source>
        <dbReference type="EMBL" id="GEU42406.1"/>
    </source>
</evidence>